<accession>A0ABT0FW54</accession>
<keyword evidence="4" id="KW-1185">Reference proteome</keyword>
<comment type="caution">
    <text evidence="3">The sequence shown here is derived from an EMBL/GenBank/DDBJ whole genome shotgun (WGS) entry which is preliminary data.</text>
</comment>
<evidence type="ECO:0000313" key="4">
    <source>
        <dbReference type="Proteomes" id="UP001317259"/>
    </source>
</evidence>
<feature type="compositionally biased region" description="Low complexity" evidence="1">
    <location>
        <begin position="113"/>
        <end position="124"/>
    </location>
</feature>
<protein>
    <submittedName>
        <fullName evidence="3">Uncharacterized protein</fullName>
    </submittedName>
</protein>
<gene>
    <name evidence="3" type="ORF">MF672_022125</name>
</gene>
<dbReference type="RefSeq" id="WP_242377953.1">
    <property type="nucleotide sequence ID" value="NZ_JAKRKC020000001.1"/>
</dbReference>
<proteinExistence type="predicted"/>
<feature type="compositionally biased region" description="Pro residues" evidence="1">
    <location>
        <begin position="125"/>
        <end position="136"/>
    </location>
</feature>
<feature type="compositionally biased region" description="Pro residues" evidence="1">
    <location>
        <begin position="91"/>
        <end position="109"/>
    </location>
</feature>
<organism evidence="3 4">
    <name type="scientific">Actinomadura luzonensis</name>
    <dbReference type="NCBI Taxonomy" id="2805427"/>
    <lineage>
        <taxon>Bacteria</taxon>
        <taxon>Bacillati</taxon>
        <taxon>Actinomycetota</taxon>
        <taxon>Actinomycetes</taxon>
        <taxon>Streptosporangiales</taxon>
        <taxon>Thermomonosporaceae</taxon>
        <taxon>Actinomadura</taxon>
    </lineage>
</organism>
<evidence type="ECO:0000313" key="3">
    <source>
        <dbReference type="EMBL" id="MCK2216479.1"/>
    </source>
</evidence>
<evidence type="ECO:0000256" key="2">
    <source>
        <dbReference type="SAM" id="SignalP"/>
    </source>
</evidence>
<dbReference type="Proteomes" id="UP001317259">
    <property type="component" value="Unassembled WGS sequence"/>
</dbReference>
<feature type="signal peptide" evidence="2">
    <location>
        <begin position="1"/>
        <end position="23"/>
    </location>
</feature>
<feature type="region of interest" description="Disordered" evidence="1">
    <location>
        <begin position="84"/>
        <end position="254"/>
    </location>
</feature>
<feature type="chain" id="PRO_5046073753" evidence="2">
    <location>
        <begin position="24"/>
        <end position="447"/>
    </location>
</feature>
<feature type="compositionally biased region" description="Low complexity" evidence="1">
    <location>
        <begin position="223"/>
        <end position="252"/>
    </location>
</feature>
<dbReference type="EMBL" id="JAKRKC020000001">
    <property type="protein sequence ID" value="MCK2216479.1"/>
    <property type="molecule type" value="Genomic_DNA"/>
</dbReference>
<sequence length="447" mass="46569">MTRGLLLASLAAGTLAAPAPASAAVAPAHSVFHRVPTRAVAPAYGAEPAIRAITVRPAEPVVGAHGSVRLVIDVVAKGARGKNGVTVKVEPGPPPGPLLASKPPLPAEPPIARTPGRPPVIRTPVRPPSPRTPDQPPSSRTPDQPPSVRSPAEPPSVRTPEEPPAVRAPEEPPAARNPQEPPSARTPDQPPPVRTPEQPPSEQPPSGYIPGQQPPGTTGPGTGPAAPGASSPGAFSPDGAAPAGPPSAYAPAVQPATAGASANVSATPQAGERPALPQRLAWRRAAPSTPRPEAGTSGGWETWRFLPDKKLSRYYPTGTWTVTATARGRDGRTVTEYAAFQFRRATRLSPVHTDQAKSGDGVRVRGTLTRVDPRGLTDYGPFGRQRLEILWRPDESAAWEPVGEAVTDAAGAYVSTITGRTKGYWRVRYPGTGHYASDATKSRQIAQ</sequence>
<reference evidence="3 4" key="1">
    <citation type="submission" date="2022-04" db="EMBL/GenBank/DDBJ databases">
        <title>Genome draft of Actinomadura sp. ATCC 31491.</title>
        <authorList>
            <person name="Shi X."/>
            <person name="Du Y."/>
        </authorList>
    </citation>
    <scope>NUCLEOTIDE SEQUENCE [LARGE SCALE GENOMIC DNA]</scope>
    <source>
        <strain evidence="3 4">ATCC 31491</strain>
    </source>
</reference>
<keyword evidence="2" id="KW-0732">Signal</keyword>
<feature type="compositionally biased region" description="Pro residues" evidence="1">
    <location>
        <begin position="188"/>
        <end position="203"/>
    </location>
</feature>
<name>A0ABT0FW54_9ACTN</name>
<evidence type="ECO:0000256" key="1">
    <source>
        <dbReference type="SAM" id="MobiDB-lite"/>
    </source>
</evidence>